<evidence type="ECO:0000256" key="3">
    <source>
        <dbReference type="ARBA" id="ARBA00012219"/>
    </source>
</evidence>
<dbReference type="Proteomes" id="UP000002009">
    <property type="component" value="Chromosome 14"/>
</dbReference>
<dbReference type="PANTHER" id="PTHR21299:SF1">
    <property type="entry name" value="PANTOATE--BETA-ALANINE LIGASE"/>
    <property type="match status" value="1"/>
</dbReference>
<protein>
    <recommendedName>
        <fullName evidence="4">Pantoate--beta-alanine ligase</fullName>
        <ecNumber evidence="3">6.3.2.1</ecNumber>
    </recommendedName>
    <alternativeName>
        <fullName evidence="10">Pantoate-activating enzyme</fullName>
    </alternativeName>
    <alternativeName>
        <fullName evidence="9">Pantothenate synthetase</fullName>
    </alternativeName>
</protein>
<evidence type="ECO:0000256" key="8">
    <source>
        <dbReference type="ARBA" id="ARBA00022840"/>
    </source>
</evidence>
<organism evidence="13 14">
    <name type="scientific">Micromonas commoda (strain RCC299 / NOUM17 / CCMP2709)</name>
    <name type="common">Picoplanktonic green alga</name>
    <dbReference type="NCBI Taxonomy" id="296587"/>
    <lineage>
        <taxon>Eukaryota</taxon>
        <taxon>Viridiplantae</taxon>
        <taxon>Chlorophyta</taxon>
        <taxon>Mamiellophyceae</taxon>
        <taxon>Mamiellales</taxon>
        <taxon>Mamiellaceae</taxon>
        <taxon>Micromonas</taxon>
    </lineage>
</organism>
<keyword evidence="5" id="KW-0436">Ligase</keyword>
<dbReference type="GO" id="GO:0004592">
    <property type="term" value="F:pantoate-beta-alanine ligase activity"/>
    <property type="evidence" value="ECO:0007669"/>
    <property type="project" value="UniProtKB-EC"/>
</dbReference>
<dbReference type="GO" id="GO:0005524">
    <property type="term" value="F:ATP binding"/>
    <property type="evidence" value="ECO:0007669"/>
    <property type="project" value="UniProtKB-KW"/>
</dbReference>
<dbReference type="FunCoup" id="C1EH67">
    <property type="interactions" value="302"/>
</dbReference>
<dbReference type="GeneID" id="8248916"/>
<name>C1EH67_MICCC</name>
<dbReference type="CDD" id="cd00560">
    <property type="entry name" value="PanC"/>
    <property type="match status" value="1"/>
</dbReference>
<evidence type="ECO:0000256" key="7">
    <source>
        <dbReference type="ARBA" id="ARBA00022741"/>
    </source>
</evidence>
<sequence>EVITDAKAMRAWSRAHRIAGRRVALVPTMGYLHDGHLSLVSAALDRADAIVVSIYVNPAQFAAHEDFGTYPRDQDGDLAKLRALGVHAVFQPEALYAGRAPHGHDEAAAKEETKAAKEETEGTEKAQGGTDEKARLAAGGTKRDVPPHETFVTVEELQRGFCSVTRPHFFRGVATVVCKLFNICEPDVAVFGKKDYQQWRLIRRMVRDLDFEIDVVGVPLAREPDGLAMSSRNVRLTPQHRKNAVRISEAIALVKEVCELAVANGTPKDATHFKGLICQAIANSGGVVDYVDIVEQRTLKPVEWPLRGPIPAHVPQVILVAAKYGDVRLLDNVEL</sequence>
<evidence type="ECO:0000256" key="1">
    <source>
        <dbReference type="ARBA" id="ARBA00004990"/>
    </source>
</evidence>
<dbReference type="HAMAP" id="MF_00158">
    <property type="entry name" value="PanC"/>
    <property type="match status" value="1"/>
</dbReference>
<proteinExistence type="inferred from homology"/>
<evidence type="ECO:0000256" key="12">
    <source>
        <dbReference type="SAM" id="MobiDB-lite"/>
    </source>
</evidence>
<feature type="non-terminal residue" evidence="13">
    <location>
        <position position="335"/>
    </location>
</feature>
<evidence type="ECO:0000256" key="11">
    <source>
        <dbReference type="ARBA" id="ARBA00048258"/>
    </source>
</evidence>
<feature type="region of interest" description="Disordered" evidence="12">
    <location>
        <begin position="100"/>
        <end position="142"/>
    </location>
</feature>
<reference evidence="13 14" key="1">
    <citation type="journal article" date="2009" name="Science">
        <title>Green evolution and dynamic adaptations revealed by genomes of the marine picoeukaryotes Micromonas.</title>
        <authorList>
            <person name="Worden A.Z."/>
            <person name="Lee J.H."/>
            <person name="Mock T."/>
            <person name="Rouze P."/>
            <person name="Simmons M.P."/>
            <person name="Aerts A.L."/>
            <person name="Allen A.E."/>
            <person name="Cuvelier M.L."/>
            <person name="Derelle E."/>
            <person name="Everett M.V."/>
            <person name="Foulon E."/>
            <person name="Grimwood J."/>
            <person name="Gundlach H."/>
            <person name="Henrissat B."/>
            <person name="Napoli C."/>
            <person name="McDonald S.M."/>
            <person name="Parker M.S."/>
            <person name="Rombauts S."/>
            <person name="Salamov A."/>
            <person name="Von Dassow P."/>
            <person name="Badger J.H."/>
            <person name="Coutinho P.M."/>
            <person name="Demir E."/>
            <person name="Dubchak I."/>
            <person name="Gentemann C."/>
            <person name="Eikrem W."/>
            <person name="Gready J.E."/>
            <person name="John U."/>
            <person name="Lanier W."/>
            <person name="Lindquist E.A."/>
            <person name="Lucas S."/>
            <person name="Mayer K.F."/>
            <person name="Moreau H."/>
            <person name="Not F."/>
            <person name="Otillar R."/>
            <person name="Panaud O."/>
            <person name="Pangilinan J."/>
            <person name="Paulsen I."/>
            <person name="Piegu B."/>
            <person name="Poliakov A."/>
            <person name="Robbens S."/>
            <person name="Schmutz J."/>
            <person name="Toulza E."/>
            <person name="Wyss T."/>
            <person name="Zelensky A."/>
            <person name="Zhou K."/>
            <person name="Armbrust E.V."/>
            <person name="Bhattacharya D."/>
            <person name="Goodenough U.W."/>
            <person name="Van de Peer Y."/>
            <person name="Grigoriev I.V."/>
        </authorList>
    </citation>
    <scope>NUCLEOTIDE SEQUENCE [LARGE SCALE GENOMIC DNA]</scope>
    <source>
        <strain evidence="14">RCC299 / NOUM17</strain>
    </source>
</reference>
<dbReference type="EMBL" id="CP001332">
    <property type="protein sequence ID" value="ACO67454.1"/>
    <property type="molecule type" value="Genomic_DNA"/>
</dbReference>
<evidence type="ECO:0000313" key="13">
    <source>
        <dbReference type="EMBL" id="ACO67454.1"/>
    </source>
</evidence>
<comment type="catalytic activity">
    <reaction evidence="11">
        <text>(R)-pantoate + beta-alanine + ATP = (R)-pantothenate + AMP + diphosphate + H(+)</text>
        <dbReference type="Rhea" id="RHEA:10912"/>
        <dbReference type="ChEBI" id="CHEBI:15378"/>
        <dbReference type="ChEBI" id="CHEBI:15980"/>
        <dbReference type="ChEBI" id="CHEBI:29032"/>
        <dbReference type="ChEBI" id="CHEBI:30616"/>
        <dbReference type="ChEBI" id="CHEBI:33019"/>
        <dbReference type="ChEBI" id="CHEBI:57966"/>
        <dbReference type="ChEBI" id="CHEBI:456215"/>
        <dbReference type="EC" id="6.3.2.1"/>
    </reaction>
</comment>
<dbReference type="GO" id="GO:0015940">
    <property type="term" value="P:pantothenate biosynthetic process"/>
    <property type="evidence" value="ECO:0007669"/>
    <property type="project" value="UniProtKB-UniPathway"/>
</dbReference>
<evidence type="ECO:0000256" key="2">
    <source>
        <dbReference type="ARBA" id="ARBA00009256"/>
    </source>
</evidence>
<dbReference type="Gene3D" id="3.30.1300.10">
    <property type="entry name" value="Pantoate-beta-alanine ligase, C-terminal domain"/>
    <property type="match status" value="1"/>
</dbReference>
<keyword evidence="8" id="KW-0067">ATP-binding</keyword>
<evidence type="ECO:0000256" key="10">
    <source>
        <dbReference type="ARBA" id="ARBA00032806"/>
    </source>
</evidence>
<dbReference type="InterPro" id="IPR042176">
    <property type="entry name" value="Pantoate_ligase_C"/>
</dbReference>
<dbReference type="UniPathway" id="UPA00028">
    <property type="reaction ID" value="UER00005"/>
</dbReference>
<dbReference type="SUPFAM" id="SSF52374">
    <property type="entry name" value="Nucleotidylyl transferase"/>
    <property type="match status" value="2"/>
</dbReference>
<feature type="non-terminal residue" evidence="13">
    <location>
        <position position="1"/>
    </location>
</feature>
<comment type="similarity">
    <text evidence="2">Belongs to the pantothenate synthetase family.</text>
</comment>
<dbReference type="EC" id="6.3.2.1" evidence="3"/>
<evidence type="ECO:0000256" key="6">
    <source>
        <dbReference type="ARBA" id="ARBA00022655"/>
    </source>
</evidence>
<evidence type="ECO:0000256" key="5">
    <source>
        <dbReference type="ARBA" id="ARBA00022598"/>
    </source>
</evidence>
<keyword evidence="7" id="KW-0547">Nucleotide-binding</keyword>
<evidence type="ECO:0000313" key="14">
    <source>
        <dbReference type="Proteomes" id="UP000002009"/>
    </source>
</evidence>
<dbReference type="Pfam" id="PF02569">
    <property type="entry name" value="Pantoate_ligase"/>
    <property type="match status" value="1"/>
</dbReference>
<evidence type="ECO:0000256" key="4">
    <source>
        <dbReference type="ARBA" id="ARBA00015647"/>
    </source>
</evidence>
<dbReference type="Gene3D" id="3.40.50.620">
    <property type="entry name" value="HUPs"/>
    <property type="match status" value="1"/>
</dbReference>
<accession>C1EH67</accession>
<dbReference type="OrthoDB" id="2020436at2759"/>
<dbReference type="KEGG" id="mis:MICPUN_70764"/>
<dbReference type="InParanoid" id="C1EH67"/>
<keyword evidence="14" id="KW-1185">Reference proteome</keyword>
<evidence type="ECO:0000256" key="9">
    <source>
        <dbReference type="ARBA" id="ARBA00029902"/>
    </source>
</evidence>
<dbReference type="PANTHER" id="PTHR21299">
    <property type="entry name" value="CYTIDYLATE KINASE/PANTOATE-BETA-ALANINE LIGASE"/>
    <property type="match status" value="1"/>
</dbReference>
<dbReference type="RefSeq" id="XP_002506196.1">
    <property type="nucleotide sequence ID" value="XM_002506150.1"/>
</dbReference>
<dbReference type="OMA" id="CNHKLEP"/>
<dbReference type="GO" id="GO:0005829">
    <property type="term" value="C:cytosol"/>
    <property type="evidence" value="ECO:0007669"/>
    <property type="project" value="TreeGrafter"/>
</dbReference>
<keyword evidence="6" id="KW-0566">Pantothenate biosynthesis</keyword>
<dbReference type="AlphaFoldDB" id="C1EH67"/>
<dbReference type="InterPro" id="IPR003721">
    <property type="entry name" value="Pantoate_ligase"/>
</dbReference>
<dbReference type="STRING" id="296587.C1EH67"/>
<feature type="compositionally biased region" description="Basic and acidic residues" evidence="12">
    <location>
        <begin position="102"/>
        <end position="142"/>
    </location>
</feature>
<dbReference type="eggNOG" id="KOG3042">
    <property type="taxonomic scope" value="Eukaryota"/>
</dbReference>
<comment type="pathway">
    <text evidence="1">Cofactor biosynthesis; (R)-pantothenate biosynthesis; (R)-pantothenate from (R)-pantoate and beta-alanine: step 1/1.</text>
</comment>
<dbReference type="InterPro" id="IPR014729">
    <property type="entry name" value="Rossmann-like_a/b/a_fold"/>
</dbReference>
<gene>
    <name evidence="13" type="ORF">MICPUN_70764</name>
</gene>